<dbReference type="Proteomes" id="UP000242450">
    <property type="component" value="Chromosome 20"/>
</dbReference>
<dbReference type="EMBL" id="MKHE01000020">
    <property type="protein sequence ID" value="OWK04957.1"/>
    <property type="molecule type" value="Genomic_DNA"/>
</dbReference>
<sequence>MKEDERAQFKEQQTLHNSQPQEENYGDRGHRPPPPLYLFNTSADSVMEQGQVLEEMSGLLGVQNGGGGSSLKNGNLYAFSQG</sequence>
<evidence type="ECO:0000256" key="1">
    <source>
        <dbReference type="SAM" id="MobiDB-lite"/>
    </source>
</evidence>
<organism evidence="2 3">
    <name type="scientific">Cervus elaphus hippelaphus</name>
    <name type="common">European red deer</name>
    <dbReference type="NCBI Taxonomy" id="46360"/>
    <lineage>
        <taxon>Eukaryota</taxon>
        <taxon>Metazoa</taxon>
        <taxon>Chordata</taxon>
        <taxon>Craniata</taxon>
        <taxon>Vertebrata</taxon>
        <taxon>Euteleostomi</taxon>
        <taxon>Mammalia</taxon>
        <taxon>Eutheria</taxon>
        <taxon>Laurasiatheria</taxon>
        <taxon>Artiodactyla</taxon>
        <taxon>Ruminantia</taxon>
        <taxon>Pecora</taxon>
        <taxon>Cervidae</taxon>
        <taxon>Cervinae</taxon>
        <taxon>Cervus</taxon>
    </lineage>
</organism>
<evidence type="ECO:0000313" key="2">
    <source>
        <dbReference type="EMBL" id="OWK04957.1"/>
    </source>
</evidence>
<proteinExistence type="predicted"/>
<reference evidence="2 3" key="1">
    <citation type="journal article" date="2018" name="Mol. Genet. Genomics">
        <title>The red deer Cervus elaphus genome CerEla1.0: sequencing, annotating, genes, and chromosomes.</title>
        <authorList>
            <person name="Bana N.A."/>
            <person name="Nyiri A."/>
            <person name="Nagy J."/>
            <person name="Frank K."/>
            <person name="Nagy T."/>
            <person name="Steger V."/>
            <person name="Schiller M."/>
            <person name="Lakatos P."/>
            <person name="Sugar L."/>
            <person name="Horn P."/>
            <person name="Barta E."/>
            <person name="Orosz L."/>
        </authorList>
    </citation>
    <scope>NUCLEOTIDE SEQUENCE [LARGE SCALE GENOMIC DNA]</scope>
    <source>
        <strain evidence="2">Hungarian</strain>
    </source>
</reference>
<evidence type="ECO:0000313" key="3">
    <source>
        <dbReference type="Proteomes" id="UP000242450"/>
    </source>
</evidence>
<keyword evidence="3" id="KW-1185">Reference proteome</keyword>
<feature type="compositionally biased region" description="Polar residues" evidence="1">
    <location>
        <begin position="10"/>
        <end position="22"/>
    </location>
</feature>
<name>A0A212CG39_CEREH</name>
<dbReference type="AlphaFoldDB" id="A0A212CG39"/>
<protein>
    <submittedName>
        <fullName evidence="2">Uncharacterized protein</fullName>
    </submittedName>
</protein>
<accession>A0A212CG39</accession>
<comment type="caution">
    <text evidence="2">The sequence shown here is derived from an EMBL/GenBank/DDBJ whole genome shotgun (WGS) entry which is preliminary data.</text>
</comment>
<feature type="region of interest" description="Disordered" evidence="1">
    <location>
        <begin position="1"/>
        <end position="43"/>
    </location>
</feature>
<feature type="region of interest" description="Disordered" evidence="1">
    <location>
        <begin position="59"/>
        <end position="82"/>
    </location>
</feature>
<gene>
    <name evidence="2" type="ORF">Celaphus_00002184</name>
</gene>